<dbReference type="Proteomes" id="UP000033187">
    <property type="component" value="Chromosome 1"/>
</dbReference>
<keyword evidence="2" id="KW-0378">Hydrolase</keyword>
<dbReference type="KEGG" id="fiy:BN1229_v1_3156"/>
<dbReference type="AlphaFoldDB" id="A0A0D6JID5"/>
<accession>A0A0D6JID5</accession>
<dbReference type="EMBL" id="LN829119">
    <property type="protein sequence ID" value="CPR21686.1"/>
    <property type="molecule type" value="Genomic_DNA"/>
</dbReference>
<gene>
    <name evidence="2" type="ORF">YBN1229_v1_3156</name>
</gene>
<organism evidence="2 3">
    <name type="scientific">Candidatus Filomicrobium marinum</name>
    <dbReference type="NCBI Taxonomy" id="1608628"/>
    <lineage>
        <taxon>Bacteria</taxon>
        <taxon>Pseudomonadati</taxon>
        <taxon>Pseudomonadota</taxon>
        <taxon>Alphaproteobacteria</taxon>
        <taxon>Hyphomicrobiales</taxon>
        <taxon>Hyphomicrobiaceae</taxon>
        <taxon>Filomicrobium</taxon>
    </lineage>
</organism>
<dbReference type="GO" id="GO:0016787">
    <property type="term" value="F:hydrolase activity"/>
    <property type="evidence" value="ECO:0007669"/>
    <property type="project" value="UniProtKB-KW"/>
</dbReference>
<feature type="domain" description="Metallo-beta-lactamase" evidence="1">
    <location>
        <begin position="52"/>
        <end position="236"/>
    </location>
</feature>
<evidence type="ECO:0000259" key="1">
    <source>
        <dbReference type="Pfam" id="PF12706"/>
    </source>
</evidence>
<dbReference type="PANTHER" id="PTHR42663">
    <property type="entry name" value="HYDROLASE C777.06C-RELATED-RELATED"/>
    <property type="match status" value="1"/>
</dbReference>
<sequence length="266" mass="29888">MSIRVTIMGCGPSGGVPRIGPNWGRCEPSNPKNRRRRCAILVDRFSKRGRTSVLVDTPPDLREQLIDARVSSIDGVLYTHDHADHTHGIDDLRMVCYSMKKRVDVYFDALTRDSLRSRFGYCFETKPDSGYQPILDPHDIVAGGKVVVDGKGGKIEALCIPQVHGDIPSLGFRFGRFGYSPDVSDIPDASIPMLEDLDVWVVDALRYDPHPSHFHVRRALEWAERLKPKRTILTHMTTDLDYDALKRSLPDNVEPAFDGMVFEVSG</sequence>
<evidence type="ECO:0000313" key="3">
    <source>
        <dbReference type="Proteomes" id="UP000033187"/>
    </source>
</evidence>
<name>A0A0D6JID5_9HYPH</name>
<dbReference type="InterPro" id="IPR036866">
    <property type="entry name" value="RibonucZ/Hydroxyglut_hydro"/>
</dbReference>
<dbReference type="OrthoDB" id="9781189at2"/>
<dbReference type="Pfam" id="PF12706">
    <property type="entry name" value="Lactamase_B_2"/>
    <property type="match status" value="1"/>
</dbReference>
<protein>
    <submittedName>
        <fullName evidence="2">Metal-dependent hydrolase</fullName>
    </submittedName>
</protein>
<evidence type="ECO:0000313" key="2">
    <source>
        <dbReference type="EMBL" id="CPR21686.1"/>
    </source>
</evidence>
<dbReference type="SUPFAM" id="SSF56281">
    <property type="entry name" value="Metallo-hydrolase/oxidoreductase"/>
    <property type="match status" value="1"/>
</dbReference>
<dbReference type="InterPro" id="IPR001279">
    <property type="entry name" value="Metallo-B-lactamas"/>
</dbReference>
<dbReference type="KEGG" id="fil:BN1229_v1_2756"/>
<reference evidence="3" key="1">
    <citation type="submission" date="2015-02" db="EMBL/GenBank/DDBJ databases">
        <authorList>
            <person name="Chooi Y.-H."/>
        </authorList>
    </citation>
    <scope>NUCLEOTIDE SEQUENCE [LARGE SCALE GENOMIC DNA]</scope>
    <source>
        <strain evidence="3">strain Y</strain>
    </source>
</reference>
<dbReference type="CDD" id="cd16279">
    <property type="entry name" value="metallo-hydrolase-like_MBL-fold"/>
    <property type="match status" value="1"/>
</dbReference>
<dbReference type="RefSeq" id="WP_046478560.1">
    <property type="nucleotide sequence ID" value="NZ_LN829118.1"/>
</dbReference>
<proteinExistence type="predicted"/>
<keyword evidence="3" id="KW-1185">Reference proteome</keyword>
<dbReference type="Gene3D" id="3.60.15.10">
    <property type="entry name" value="Ribonuclease Z/Hydroxyacylglutathione hydrolase-like"/>
    <property type="match status" value="1"/>
</dbReference>
<dbReference type="PANTHER" id="PTHR42663:SF6">
    <property type="entry name" value="HYDROLASE C777.06C-RELATED"/>
    <property type="match status" value="1"/>
</dbReference>